<evidence type="ECO:0000313" key="3">
    <source>
        <dbReference type="EMBL" id="AEW06281.1"/>
    </source>
</evidence>
<name>G8TYM0_SULAD</name>
<keyword evidence="1" id="KW-0472">Membrane</keyword>
<protein>
    <submittedName>
        <fullName evidence="3">Diguanylate cyclase</fullName>
    </submittedName>
</protein>
<dbReference type="Gene3D" id="3.30.450.40">
    <property type="match status" value="1"/>
</dbReference>
<dbReference type="STRING" id="679936.Sulac_2820"/>
<evidence type="ECO:0000259" key="2">
    <source>
        <dbReference type="PROSITE" id="PS50887"/>
    </source>
</evidence>
<keyword evidence="1" id="KW-0812">Transmembrane</keyword>
<keyword evidence="1" id="KW-1133">Transmembrane helix</keyword>
<dbReference type="SMART" id="SM00267">
    <property type="entry name" value="GGDEF"/>
    <property type="match status" value="1"/>
</dbReference>
<reference evidence="3 4" key="2">
    <citation type="journal article" date="2012" name="Stand. Genomic Sci.">
        <title>Complete genome sequence of the moderately thermophilic mineral-sulfide-oxidizing firmicute Sulfobacillus acidophilus type strain (NAL(T)).</title>
        <authorList>
            <person name="Anderson I."/>
            <person name="Chertkov O."/>
            <person name="Chen A."/>
            <person name="Saunders E."/>
            <person name="Lapidus A."/>
            <person name="Nolan M."/>
            <person name="Lucas S."/>
            <person name="Hammon N."/>
            <person name="Deshpande S."/>
            <person name="Cheng J.F."/>
            <person name="Han C."/>
            <person name="Tapia R."/>
            <person name="Goodwin L.A."/>
            <person name="Pitluck S."/>
            <person name="Liolios K."/>
            <person name="Pagani I."/>
            <person name="Ivanova N."/>
            <person name="Mikhailova N."/>
            <person name="Pati A."/>
            <person name="Palaniappan K."/>
            <person name="Land M."/>
            <person name="Pan C."/>
            <person name="Rohde M."/>
            <person name="Pukall R."/>
            <person name="Goker M."/>
            <person name="Detter J.C."/>
            <person name="Woyke T."/>
            <person name="Bristow J."/>
            <person name="Eisen J.A."/>
            <person name="Markowitz V."/>
            <person name="Hugenholtz P."/>
            <person name="Kyrpides N.C."/>
            <person name="Klenk H.P."/>
            <person name="Mavromatis K."/>
        </authorList>
    </citation>
    <scope>NUCLEOTIDE SEQUENCE [LARGE SCALE GENOMIC DNA]</scope>
    <source>
        <strain evidence="4">ATCC 700253 / DSM 10332 / NAL</strain>
    </source>
</reference>
<dbReference type="CDD" id="cd01949">
    <property type="entry name" value="GGDEF"/>
    <property type="match status" value="1"/>
</dbReference>
<feature type="transmembrane region" description="Helical" evidence="1">
    <location>
        <begin position="7"/>
        <end position="26"/>
    </location>
</feature>
<dbReference type="InterPro" id="IPR050469">
    <property type="entry name" value="Diguanylate_Cyclase"/>
</dbReference>
<dbReference type="KEGG" id="sap:Sulac_2820"/>
<dbReference type="InterPro" id="IPR029016">
    <property type="entry name" value="GAF-like_dom_sf"/>
</dbReference>
<dbReference type="Pfam" id="PF00990">
    <property type="entry name" value="GGDEF"/>
    <property type="match status" value="1"/>
</dbReference>
<proteinExistence type="predicted"/>
<evidence type="ECO:0000256" key="1">
    <source>
        <dbReference type="SAM" id="Phobius"/>
    </source>
</evidence>
<dbReference type="EMBL" id="CP003179">
    <property type="protein sequence ID" value="AEW06281.1"/>
    <property type="molecule type" value="Genomic_DNA"/>
</dbReference>
<dbReference type="InterPro" id="IPR003018">
    <property type="entry name" value="GAF"/>
</dbReference>
<dbReference type="AlphaFoldDB" id="G8TYM0"/>
<gene>
    <name evidence="3" type="ordered locus">Sulac_2820</name>
</gene>
<feature type="transmembrane region" description="Helical" evidence="1">
    <location>
        <begin position="129"/>
        <end position="150"/>
    </location>
</feature>
<keyword evidence="4" id="KW-1185">Reference proteome</keyword>
<dbReference type="SUPFAM" id="SSF55781">
    <property type="entry name" value="GAF domain-like"/>
    <property type="match status" value="1"/>
</dbReference>
<sequence length="537" mass="60631">MNARTRIANFYFGLLVFLTGVMWFTMPVASGRPLSGLSFGLTAGMVALDGLGPLPMERGAVTLSTAGYISAYFLGGLPAAVAVLLVGTLVSWVGHYRGIKSWGNLAVDILSLWAASLVGPSGPFALGRLLLFAVVFLMVNHLLIDVYYWIRDGQMRRAAIMQGLLWDAISWFISLPLVSIFVLLVHAYPHRPGLELLAILPYLTSAFLMRFYFFTRRDRRENRWLAEGAVKLAEATTDTDIWNAALDIFSEAIPHHIFGLYLIDRSQNGFRRINVIHPTGDELPYPLYLSPPYPFGSWALATRRLEWIQQPQSPDRALRSGFLIPLATGRDVWGLLIVGSTAAQAYSAHQRELAQALGSSLALAVRKWVFHQDSLRLAHADPVISELYNFRHLRHVLEELVMREEAPFTLAFLDMDRFKEINDQYGHLMGDRVLEQFVRLIRLEIRPDDVLARYGGDEFILLLRRADGPAATRVLERIRTRIREHDFSPVTLPIQASVGIATWPDDGTTAEELLRTADQRMYLMKQQRRDRVSSDSR</sequence>
<dbReference type="PANTHER" id="PTHR45138:SF6">
    <property type="entry name" value="DIGUANYLATE CYCLASE DGCN"/>
    <property type="match status" value="1"/>
</dbReference>
<dbReference type="Gene3D" id="3.30.70.270">
    <property type="match status" value="1"/>
</dbReference>
<evidence type="ECO:0000313" key="4">
    <source>
        <dbReference type="Proteomes" id="UP000005439"/>
    </source>
</evidence>
<dbReference type="GO" id="GO:0043709">
    <property type="term" value="P:cell adhesion involved in single-species biofilm formation"/>
    <property type="evidence" value="ECO:0007669"/>
    <property type="project" value="TreeGrafter"/>
</dbReference>
<feature type="transmembrane region" description="Helical" evidence="1">
    <location>
        <begin position="194"/>
        <end position="213"/>
    </location>
</feature>
<dbReference type="PROSITE" id="PS50887">
    <property type="entry name" value="GGDEF"/>
    <property type="match status" value="1"/>
</dbReference>
<dbReference type="HOGENOM" id="CLU_507060_0_0_9"/>
<accession>G8TYM0</accession>
<dbReference type="InterPro" id="IPR029787">
    <property type="entry name" value="Nucleotide_cyclase"/>
</dbReference>
<dbReference type="Proteomes" id="UP000005439">
    <property type="component" value="Chromosome"/>
</dbReference>
<dbReference type="PATRIC" id="fig|679936.5.peg.2913"/>
<feature type="transmembrane region" description="Helical" evidence="1">
    <location>
        <begin position="171"/>
        <end position="188"/>
    </location>
</feature>
<reference evidence="4" key="1">
    <citation type="submission" date="2011-12" db="EMBL/GenBank/DDBJ databases">
        <title>The complete genome of chromosome of Sulfobacillus acidophilus DSM 10332.</title>
        <authorList>
            <person name="Lucas S."/>
            <person name="Han J."/>
            <person name="Lapidus A."/>
            <person name="Bruce D."/>
            <person name="Goodwin L."/>
            <person name="Pitluck S."/>
            <person name="Peters L."/>
            <person name="Kyrpides N."/>
            <person name="Mavromatis K."/>
            <person name="Ivanova N."/>
            <person name="Mikhailova N."/>
            <person name="Chertkov O."/>
            <person name="Saunders E."/>
            <person name="Detter J.C."/>
            <person name="Tapia R."/>
            <person name="Han C."/>
            <person name="Land M."/>
            <person name="Hauser L."/>
            <person name="Markowitz V."/>
            <person name="Cheng J.-F."/>
            <person name="Hugenholtz P."/>
            <person name="Woyke T."/>
            <person name="Wu D."/>
            <person name="Pukall R."/>
            <person name="Gehrich-Schroeter G."/>
            <person name="Schneider S."/>
            <person name="Klenk H.-P."/>
            <person name="Eisen J.A."/>
        </authorList>
    </citation>
    <scope>NUCLEOTIDE SEQUENCE [LARGE SCALE GENOMIC DNA]</scope>
    <source>
        <strain evidence="4">ATCC 700253 / DSM 10332 / NAL</strain>
    </source>
</reference>
<dbReference type="GO" id="GO:0005886">
    <property type="term" value="C:plasma membrane"/>
    <property type="evidence" value="ECO:0007669"/>
    <property type="project" value="TreeGrafter"/>
</dbReference>
<dbReference type="GO" id="GO:0052621">
    <property type="term" value="F:diguanylate cyclase activity"/>
    <property type="evidence" value="ECO:0007669"/>
    <property type="project" value="TreeGrafter"/>
</dbReference>
<feature type="transmembrane region" description="Helical" evidence="1">
    <location>
        <begin position="105"/>
        <end position="123"/>
    </location>
</feature>
<dbReference type="Pfam" id="PF13492">
    <property type="entry name" value="GAF_3"/>
    <property type="match status" value="1"/>
</dbReference>
<dbReference type="GO" id="GO:1902201">
    <property type="term" value="P:negative regulation of bacterial-type flagellum-dependent cell motility"/>
    <property type="evidence" value="ECO:0007669"/>
    <property type="project" value="TreeGrafter"/>
</dbReference>
<dbReference type="NCBIfam" id="TIGR00254">
    <property type="entry name" value="GGDEF"/>
    <property type="match status" value="1"/>
</dbReference>
<organism evidence="3 4">
    <name type="scientific">Sulfobacillus acidophilus (strain ATCC 700253 / DSM 10332 / NAL)</name>
    <dbReference type="NCBI Taxonomy" id="679936"/>
    <lineage>
        <taxon>Bacteria</taxon>
        <taxon>Bacillati</taxon>
        <taxon>Bacillota</taxon>
        <taxon>Clostridia</taxon>
        <taxon>Eubacteriales</taxon>
        <taxon>Clostridiales Family XVII. Incertae Sedis</taxon>
        <taxon>Sulfobacillus</taxon>
    </lineage>
</organism>
<dbReference type="InterPro" id="IPR000160">
    <property type="entry name" value="GGDEF_dom"/>
</dbReference>
<feature type="domain" description="GGDEF" evidence="2">
    <location>
        <begin position="406"/>
        <end position="537"/>
    </location>
</feature>
<feature type="transmembrane region" description="Helical" evidence="1">
    <location>
        <begin position="71"/>
        <end position="93"/>
    </location>
</feature>
<dbReference type="InterPro" id="IPR043128">
    <property type="entry name" value="Rev_trsase/Diguanyl_cyclase"/>
</dbReference>
<dbReference type="PANTHER" id="PTHR45138">
    <property type="entry name" value="REGULATORY COMPONENTS OF SENSORY TRANSDUCTION SYSTEM"/>
    <property type="match status" value="1"/>
</dbReference>
<dbReference type="FunFam" id="3.30.70.270:FF:000001">
    <property type="entry name" value="Diguanylate cyclase domain protein"/>
    <property type="match status" value="1"/>
</dbReference>
<dbReference type="SUPFAM" id="SSF55073">
    <property type="entry name" value="Nucleotide cyclase"/>
    <property type="match status" value="1"/>
</dbReference>